<dbReference type="Pfam" id="PF08279">
    <property type="entry name" value="HTH_11"/>
    <property type="match status" value="1"/>
</dbReference>
<evidence type="ECO:0000259" key="6">
    <source>
        <dbReference type="PROSITE" id="PS51094"/>
    </source>
</evidence>
<keyword evidence="2" id="KW-0677">Repeat</keyword>
<protein>
    <submittedName>
        <fullName evidence="9">Uncharacterized protein</fullName>
    </submittedName>
</protein>
<feature type="domain" description="PTS EIIB type-2" evidence="7">
    <location>
        <begin position="413"/>
        <end position="496"/>
    </location>
</feature>
<evidence type="ECO:0000256" key="4">
    <source>
        <dbReference type="ARBA" id="ARBA00023159"/>
    </source>
</evidence>
<dbReference type="SMART" id="SM00420">
    <property type="entry name" value="HTH_DEOR"/>
    <property type="match status" value="1"/>
</dbReference>
<dbReference type="InterPro" id="IPR002178">
    <property type="entry name" value="PTS_EIIA_type-2_dom"/>
</dbReference>
<dbReference type="InterPro" id="IPR036634">
    <property type="entry name" value="PRD_sf"/>
</dbReference>
<dbReference type="SUPFAM" id="SSF52794">
    <property type="entry name" value="PTS system IIB component-like"/>
    <property type="match status" value="1"/>
</dbReference>
<dbReference type="AlphaFoldDB" id="A0A366SFF5"/>
<dbReference type="InterPro" id="IPR050661">
    <property type="entry name" value="BglG_antiterminators"/>
</dbReference>
<keyword evidence="1" id="KW-0808">Transferase</keyword>
<dbReference type="Proteomes" id="UP000252800">
    <property type="component" value="Unassembled WGS sequence"/>
</dbReference>
<evidence type="ECO:0000256" key="5">
    <source>
        <dbReference type="ARBA" id="ARBA00023163"/>
    </source>
</evidence>
<dbReference type="Pfam" id="PF00359">
    <property type="entry name" value="PTS_EIIA_2"/>
    <property type="match status" value="1"/>
</dbReference>
<reference evidence="9 10" key="1">
    <citation type="submission" date="2015-06" db="EMBL/GenBank/DDBJ databases">
        <title>The Genome Sequence of Enterococcus cecorum 170AEA1.</title>
        <authorList>
            <consortium name="The Broad Institute Genomics Platform"/>
            <consortium name="The Broad Institute Genome Sequencing Center for Infectious Disease"/>
            <person name="Earl A.M."/>
            <person name="Van Tyne D."/>
            <person name="Lebreton F."/>
            <person name="Saavedra J.T."/>
            <person name="Gilmore M.S."/>
            <person name="Manson McGuire A."/>
            <person name="Clock S."/>
            <person name="Crupain M."/>
            <person name="Rangan U."/>
            <person name="Young S."/>
            <person name="Abouelleil A."/>
            <person name="Cao P."/>
            <person name="Chapman S.B."/>
            <person name="Griggs A."/>
            <person name="Priest M."/>
            <person name="Shea T."/>
            <person name="Wortman J."/>
            <person name="Nusbaum C."/>
            <person name="Birren B."/>
        </authorList>
    </citation>
    <scope>NUCLEOTIDE SEQUENCE [LARGE SCALE GENOMIC DNA]</scope>
    <source>
        <strain evidence="9 10">170AEA1</strain>
    </source>
</reference>
<dbReference type="SUPFAM" id="SSF55804">
    <property type="entry name" value="Phoshotransferase/anion transport protein"/>
    <property type="match status" value="1"/>
</dbReference>
<gene>
    <name evidence="9" type="ORF">EB18_01904</name>
</gene>
<dbReference type="InterPro" id="IPR013011">
    <property type="entry name" value="PTS_EIIB_2"/>
</dbReference>
<dbReference type="Gene3D" id="3.40.50.2300">
    <property type="match status" value="1"/>
</dbReference>
<dbReference type="InterPro" id="IPR011608">
    <property type="entry name" value="PRD"/>
</dbReference>
<feature type="domain" description="PRD" evidence="8">
    <location>
        <begin position="183"/>
        <end position="295"/>
    </location>
</feature>
<dbReference type="PANTHER" id="PTHR30185:SF13">
    <property type="entry name" value="LICABCH OPERON REGULATOR-RELATED"/>
    <property type="match status" value="1"/>
</dbReference>
<dbReference type="Pfam" id="PF00874">
    <property type="entry name" value="PRD"/>
    <property type="match status" value="2"/>
</dbReference>
<dbReference type="GO" id="GO:0009401">
    <property type="term" value="P:phosphoenolpyruvate-dependent sugar phosphotransferase system"/>
    <property type="evidence" value="ECO:0007669"/>
    <property type="project" value="InterPro"/>
</dbReference>
<dbReference type="PROSITE" id="PS51099">
    <property type="entry name" value="PTS_EIIB_TYPE_2"/>
    <property type="match status" value="1"/>
</dbReference>
<evidence type="ECO:0000256" key="3">
    <source>
        <dbReference type="ARBA" id="ARBA00023015"/>
    </source>
</evidence>
<dbReference type="EMBL" id="LEOY01000017">
    <property type="protein sequence ID" value="RBR28110.1"/>
    <property type="molecule type" value="Genomic_DNA"/>
</dbReference>
<dbReference type="InterPro" id="IPR001034">
    <property type="entry name" value="DeoR_HTH"/>
</dbReference>
<accession>A0A366SFF5</accession>
<sequence>MAILSYQRLDDILELLLLNQQEVIPLSKLVSQFEVSDRTIRNDISLINENISKQHAKIILHRGKGYQIAFSSEDLFLQWWKNQKKSSLSINLETSEDRQNYLLYLFLSTKDFLNLEELMDTLFVSKNTFYNYLKVAREALLNYQLKIYNRPNLGFELIGTEFNKRQAIIDLFIKQDLENYVFDFSETEYKIFQDIDLDYLKEIEIAYLSSLNLFESDYYHKNILSTLALCITRIKNGFMIEEIPYKVPSSKPEVKVTFDKLLHKLEREFKITFSKIEIEYLYYHLLSNYPKFVDTNQSTIDIQVLAENIVKEFLDDINASTYFDWTNDHILIEDLTAHIRGFMGLEQFNNNRANPLLEMIKKTFPLAYDLSLIHLEKVCDKYGIYFSEDEIGYIALHLAGAIERNESFQNTRLRCIIVCGSGLTMSKIIQIKLEKKYGDLITVVKKYSYLELQQANLSGIDLIITTIPIKHNTIPVTVIDMNHLDKEIERLKETINYSLPNSNRIFQLFSSDQFHVINDEQLTKEQLLRQMCQRLVDNGAVPEQFFESVWEREQIESTNINQNIALPHPMQLISNKSSVSVAIIPNGIEWGNDSVVHFIFLLSIQKKEYKNTEQIYDLLLSFMNDETIQETLLKYPEFHTFIYQMKQLDI</sequence>
<evidence type="ECO:0000259" key="8">
    <source>
        <dbReference type="PROSITE" id="PS51372"/>
    </source>
</evidence>
<evidence type="ECO:0000313" key="9">
    <source>
        <dbReference type="EMBL" id="RBR28110.1"/>
    </source>
</evidence>
<feature type="domain" description="PRD" evidence="8">
    <location>
        <begin position="301"/>
        <end position="408"/>
    </location>
</feature>
<dbReference type="InterPro" id="IPR013196">
    <property type="entry name" value="HTH_11"/>
</dbReference>
<name>A0A366SFF5_9ENTE</name>
<evidence type="ECO:0000259" key="7">
    <source>
        <dbReference type="PROSITE" id="PS51099"/>
    </source>
</evidence>
<evidence type="ECO:0000256" key="2">
    <source>
        <dbReference type="ARBA" id="ARBA00022737"/>
    </source>
</evidence>
<dbReference type="GO" id="GO:0003700">
    <property type="term" value="F:DNA-binding transcription factor activity"/>
    <property type="evidence" value="ECO:0007669"/>
    <property type="project" value="InterPro"/>
</dbReference>
<dbReference type="InterPro" id="IPR007737">
    <property type="entry name" value="Mga_HTH"/>
</dbReference>
<dbReference type="InterPro" id="IPR036388">
    <property type="entry name" value="WH-like_DNA-bd_sf"/>
</dbReference>
<dbReference type="Gene3D" id="1.10.10.10">
    <property type="entry name" value="Winged helix-like DNA-binding domain superfamily/Winged helix DNA-binding domain"/>
    <property type="match status" value="2"/>
</dbReference>
<feature type="domain" description="PTS EIIA type-2" evidence="6">
    <location>
        <begin position="507"/>
        <end position="648"/>
    </location>
</feature>
<dbReference type="SUPFAM" id="SSF63520">
    <property type="entry name" value="PTS-regulatory domain, PRD"/>
    <property type="match status" value="1"/>
</dbReference>
<evidence type="ECO:0000256" key="1">
    <source>
        <dbReference type="ARBA" id="ARBA00022679"/>
    </source>
</evidence>
<comment type="caution">
    <text evidence="9">The sequence shown here is derived from an EMBL/GenBank/DDBJ whole genome shotgun (WGS) entry which is preliminary data.</text>
</comment>
<proteinExistence type="predicted"/>
<dbReference type="InterPro" id="IPR016152">
    <property type="entry name" value="PTrfase/Anion_transptr"/>
</dbReference>
<keyword evidence="3" id="KW-0805">Transcription regulation</keyword>
<dbReference type="PROSITE" id="PS51372">
    <property type="entry name" value="PRD_2"/>
    <property type="match status" value="2"/>
</dbReference>
<dbReference type="InterPro" id="IPR036095">
    <property type="entry name" value="PTS_EIIB-like_sf"/>
</dbReference>
<organism evidence="9 10">
    <name type="scientific">Enterococcus cecorum</name>
    <dbReference type="NCBI Taxonomy" id="44008"/>
    <lineage>
        <taxon>Bacteria</taxon>
        <taxon>Bacillati</taxon>
        <taxon>Bacillota</taxon>
        <taxon>Bacilli</taxon>
        <taxon>Lactobacillales</taxon>
        <taxon>Enterococcaceae</taxon>
        <taxon>Enterococcus</taxon>
    </lineage>
</organism>
<dbReference type="Gene3D" id="1.10.1790.10">
    <property type="entry name" value="PRD domain"/>
    <property type="match status" value="1"/>
</dbReference>
<evidence type="ECO:0000313" key="10">
    <source>
        <dbReference type="Proteomes" id="UP000252800"/>
    </source>
</evidence>
<dbReference type="PROSITE" id="PS51094">
    <property type="entry name" value="PTS_EIIA_TYPE_2"/>
    <property type="match status" value="1"/>
</dbReference>
<dbReference type="CDD" id="cd00211">
    <property type="entry name" value="PTS_IIA_fru"/>
    <property type="match status" value="1"/>
</dbReference>
<dbReference type="RefSeq" id="WP_113784994.1">
    <property type="nucleotide sequence ID" value="NZ_KZ845745.1"/>
</dbReference>
<dbReference type="PANTHER" id="PTHR30185">
    <property type="entry name" value="CRYPTIC BETA-GLUCOSIDE BGL OPERON ANTITERMINATOR"/>
    <property type="match status" value="1"/>
</dbReference>
<dbReference type="GO" id="GO:0008982">
    <property type="term" value="F:protein-N(PI)-phosphohistidine-sugar phosphotransferase activity"/>
    <property type="evidence" value="ECO:0007669"/>
    <property type="project" value="InterPro"/>
</dbReference>
<keyword evidence="4" id="KW-0010">Activator</keyword>
<keyword evidence="5" id="KW-0804">Transcription</keyword>
<dbReference type="Gene3D" id="3.40.930.10">
    <property type="entry name" value="Mannitol-specific EII, Chain A"/>
    <property type="match status" value="1"/>
</dbReference>
<dbReference type="Pfam" id="PF05043">
    <property type="entry name" value="Mga"/>
    <property type="match status" value="1"/>
</dbReference>
<dbReference type="CDD" id="cd05568">
    <property type="entry name" value="PTS_IIB_bgl_like"/>
    <property type="match status" value="1"/>
</dbReference>